<gene>
    <name evidence="1" type="ORF">GCM10018772_35060</name>
</gene>
<proteinExistence type="predicted"/>
<dbReference type="AlphaFoldDB" id="A0A919AIZ4"/>
<sequence>MWPTIVAVLGTLAGVALTSATQHLTQRQALADQHRREVTDAIKHVLETVLAYRELYWSGIDKARAGDTAGLAWEIYSGPRTAITTARDHLGLLADDEALLAAAEAAAWAAIDLNDIPLGPASDGRFTDDVEAALDAGRDRARVAHTALVQAGRAYLHSRR</sequence>
<keyword evidence="2" id="KW-1185">Reference proteome</keyword>
<accession>A0A919AIZ4</accession>
<reference evidence="1" key="2">
    <citation type="submission" date="2020-09" db="EMBL/GenBank/DDBJ databases">
        <authorList>
            <person name="Sun Q."/>
            <person name="Ohkuma M."/>
        </authorList>
    </citation>
    <scope>NUCLEOTIDE SEQUENCE</scope>
    <source>
        <strain evidence="1">JCM 4477</strain>
    </source>
</reference>
<dbReference type="RefSeq" id="WP_190205225.1">
    <property type="nucleotide sequence ID" value="NZ_BNBI01000007.1"/>
</dbReference>
<evidence type="ECO:0000313" key="1">
    <source>
        <dbReference type="EMBL" id="GHF07084.1"/>
    </source>
</evidence>
<evidence type="ECO:0000313" key="2">
    <source>
        <dbReference type="Proteomes" id="UP000630718"/>
    </source>
</evidence>
<comment type="caution">
    <text evidence="1">The sequence shown here is derived from an EMBL/GenBank/DDBJ whole genome shotgun (WGS) entry which is preliminary data.</text>
</comment>
<dbReference type="EMBL" id="BNBI01000007">
    <property type="protein sequence ID" value="GHF07084.1"/>
    <property type="molecule type" value="Genomic_DNA"/>
</dbReference>
<protein>
    <submittedName>
        <fullName evidence="1">Uncharacterized protein</fullName>
    </submittedName>
</protein>
<reference evidence="1" key="1">
    <citation type="journal article" date="2014" name="Int. J. Syst. Evol. Microbiol.">
        <title>Complete genome sequence of Corynebacterium casei LMG S-19264T (=DSM 44701T), isolated from a smear-ripened cheese.</title>
        <authorList>
            <consortium name="US DOE Joint Genome Institute (JGI-PGF)"/>
            <person name="Walter F."/>
            <person name="Albersmeier A."/>
            <person name="Kalinowski J."/>
            <person name="Ruckert C."/>
        </authorList>
    </citation>
    <scope>NUCLEOTIDE SEQUENCE</scope>
    <source>
        <strain evidence="1">JCM 4477</strain>
    </source>
</reference>
<dbReference type="Proteomes" id="UP000630718">
    <property type="component" value="Unassembled WGS sequence"/>
</dbReference>
<name>A0A919AIZ4_9ACTN</name>
<organism evidence="1 2">
    <name type="scientific">Streptomyces fumanus</name>
    <dbReference type="NCBI Taxonomy" id="67302"/>
    <lineage>
        <taxon>Bacteria</taxon>
        <taxon>Bacillati</taxon>
        <taxon>Actinomycetota</taxon>
        <taxon>Actinomycetes</taxon>
        <taxon>Kitasatosporales</taxon>
        <taxon>Streptomycetaceae</taxon>
        <taxon>Streptomyces</taxon>
    </lineage>
</organism>